<reference evidence="1 2" key="1">
    <citation type="submission" date="2022-08" db="EMBL/GenBank/DDBJ databases">
        <authorList>
            <person name="Somphong A."/>
            <person name="Phongsopitanun W."/>
        </authorList>
    </citation>
    <scope>NUCLEOTIDE SEQUENCE [LARGE SCALE GENOMIC DNA]</scope>
    <source>
        <strain evidence="1 2">LP11</strain>
    </source>
</reference>
<dbReference type="EMBL" id="JANUGP010000002">
    <property type="protein sequence ID" value="MCS0600483.1"/>
    <property type="molecule type" value="Genomic_DNA"/>
</dbReference>
<organism evidence="1 2">
    <name type="scientific">Streptomyces pyxinicus</name>
    <dbReference type="NCBI Taxonomy" id="2970331"/>
    <lineage>
        <taxon>Bacteria</taxon>
        <taxon>Bacillati</taxon>
        <taxon>Actinomycetota</taxon>
        <taxon>Actinomycetes</taxon>
        <taxon>Kitasatosporales</taxon>
        <taxon>Streptomycetaceae</taxon>
        <taxon>Streptomyces</taxon>
    </lineage>
</organism>
<dbReference type="Proteomes" id="UP001205612">
    <property type="component" value="Unassembled WGS sequence"/>
</dbReference>
<accession>A0ABT2AXN8</accession>
<keyword evidence="2" id="KW-1185">Reference proteome</keyword>
<evidence type="ECO:0000313" key="2">
    <source>
        <dbReference type="Proteomes" id="UP001205612"/>
    </source>
</evidence>
<name>A0ABT2AXN8_9ACTN</name>
<protein>
    <submittedName>
        <fullName evidence="1">Uncharacterized protein</fullName>
    </submittedName>
</protein>
<sequence length="94" mass="10289">MSESEPVPAPVGQVEFESARDAVLAVLALYAQRIDVEERRPEPDEALIASLARERAAYGRVLRELQNADAAGVARITKTAHALLARTEEDELPH</sequence>
<dbReference type="RefSeq" id="WP_258776809.1">
    <property type="nucleotide sequence ID" value="NZ_JANUGP010000002.1"/>
</dbReference>
<proteinExistence type="predicted"/>
<comment type="caution">
    <text evidence="1">The sequence shown here is derived from an EMBL/GenBank/DDBJ whole genome shotgun (WGS) entry which is preliminary data.</text>
</comment>
<gene>
    <name evidence="1" type="ORF">NX794_04435</name>
</gene>
<evidence type="ECO:0000313" key="1">
    <source>
        <dbReference type="EMBL" id="MCS0600483.1"/>
    </source>
</evidence>